<dbReference type="AlphaFoldDB" id="A0A399T533"/>
<keyword evidence="1" id="KW-1133">Transmembrane helix</keyword>
<evidence type="ECO:0008006" key="4">
    <source>
        <dbReference type="Google" id="ProtNLM"/>
    </source>
</evidence>
<feature type="transmembrane region" description="Helical" evidence="1">
    <location>
        <begin position="129"/>
        <end position="154"/>
    </location>
</feature>
<accession>A0A399T533</accession>
<feature type="transmembrane region" description="Helical" evidence="1">
    <location>
        <begin position="185"/>
        <end position="205"/>
    </location>
</feature>
<evidence type="ECO:0000313" key="2">
    <source>
        <dbReference type="EMBL" id="RIJ49327.1"/>
    </source>
</evidence>
<keyword evidence="3" id="KW-1185">Reference proteome</keyword>
<comment type="caution">
    <text evidence="2">The sequence shown here is derived from an EMBL/GenBank/DDBJ whole genome shotgun (WGS) entry which is preliminary data.</text>
</comment>
<reference evidence="2 3" key="1">
    <citation type="submission" date="2018-08" db="EMBL/GenBank/DDBJ databases">
        <title>Pallidiluteibacterium maritimus gen. nov., sp. nov., isolated from coastal sediment.</title>
        <authorList>
            <person name="Zhou L.Y."/>
        </authorList>
    </citation>
    <scope>NUCLEOTIDE SEQUENCE [LARGE SCALE GENOMIC DNA]</scope>
    <source>
        <strain evidence="2 3">XSD2</strain>
    </source>
</reference>
<evidence type="ECO:0000256" key="1">
    <source>
        <dbReference type="SAM" id="Phobius"/>
    </source>
</evidence>
<protein>
    <recommendedName>
        <fullName evidence="4">DUF2723 domain-containing protein</fullName>
    </recommendedName>
</protein>
<feature type="transmembrane region" description="Helical" evidence="1">
    <location>
        <begin position="36"/>
        <end position="59"/>
    </location>
</feature>
<sequence>MLIFMITIAVTILMPLATLKSEKKENKITLSNWPLFFIKLKVVFISMLPALILGIVYLVKVDSLEEAGRLGLGKLINWLVDIRPLLTLSTSKPWNIFTHVLFGIFALMMIVQLTTFIKENCVLKNKQLFISLAAPGFNLIWFLLFIGTTFLYLVVPNANILPERLIILVFIFFGFWLATQDHKKWIQFLFLTVLIVTHITFSIFLHGKNMRNSSKQIEQMNEITRYIEPGSLLLPFNYAYQHNWLHMHSPGYFGSDKPVAVIENYEGQLRWFPVNWNLNGPYQLDPINVWAADNKKMVEHFYTTPENHRIFSLPLKSGTRNPIPYVAIFGKVTDKQNENYQEIIAVLNNGYDMLFENDFCKLYQIRNQ</sequence>
<keyword evidence="1" id="KW-0812">Transmembrane</keyword>
<evidence type="ECO:0000313" key="3">
    <source>
        <dbReference type="Proteomes" id="UP000265926"/>
    </source>
</evidence>
<feature type="transmembrane region" description="Helical" evidence="1">
    <location>
        <begin position="96"/>
        <end position="117"/>
    </location>
</feature>
<dbReference type="EMBL" id="QWGR01000003">
    <property type="protein sequence ID" value="RIJ49327.1"/>
    <property type="molecule type" value="Genomic_DNA"/>
</dbReference>
<dbReference type="Proteomes" id="UP000265926">
    <property type="component" value="Unassembled WGS sequence"/>
</dbReference>
<keyword evidence="1" id="KW-0472">Membrane</keyword>
<gene>
    <name evidence="2" type="ORF">D1614_07215</name>
</gene>
<name>A0A399T533_9BACT</name>
<organism evidence="2 3">
    <name type="scientific">Maribellus luteus</name>
    <dbReference type="NCBI Taxonomy" id="2305463"/>
    <lineage>
        <taxon>Bacteria</taxon>
        <taxon>Pseudomonadati</taxon>
        <taxon>Bacteroidota</taxon>
        <taxon>Bacteroidia</taxon>
        <taxon>Marinilabiliales</taxon>
        <taxon>Prolixibacteraceae</taxon>
        <taxon>Maribellus</taxon>
    </lineage>
</organism>
<proteinExistence type="predicted"/>
<feature type="transmembrane region" description="Helical" evidence="1">
    <location>
        <begin position="161"/>
        <end position="179"/>
    </location>
</feature>